<dbReference type="Proteomes" id="UP000791440">
    <property type="component" value="Unassembled WGS sequence"/>
</dbReference>
<dbReference type="SMART" id="SM00034">
    <property type="entry name" value="CLECT"/>
    <property type="match status" value="2"/>
</dbReference>
<name>A0A921YNX5_MANSE</name>
<evidence type="ECO:0000259" key="2">
    <source>
        <dbReference type="PROSITE" id="PS50041"/>
    </source>
</evidence>
<dbReference type="EMBL" id="JH668295">
    <property type="protein sequence ID" value="KAG6442755.1"/>
    <property type="molecule type" value="Genomic_DNA"/>
</dbReference>
<gene>
    <name evidence="3" type="ORF">O3G_MSEX002432</name>
</gene>
<dbReference type="InterPro" id="IPR016186">
    <property type="entry name" value="C-type_lectin-like/link_sf"/>
</dbReference>
<keyword evidence="4" id="KW-1185">Reference proteome</keyword>
<proteinExistence type="predicted"/>
<evidence type="ECO:0000313" key="3">
    <source>
        <dbReference type="EMBL" id="KAG6442755.1"/>
    </source>
</evidence>
<feature type="domain" description="C-type lectin" evidence="2">
    <location>
        <begin position="176"/>
        <end position="301"/>
    </location>
</feature>
<dbReference type="Gene3D" id="3.10.100.10">
    <property type="entry name" value="Mannose-Binding Protein A, subunit A"/>
    <property type="match status" value="2"/>
</dbReference>
<dbReference type="InterPro" id="IPR001304">
    <property type="entry name" value="C-type_lectin-like"/>
</dbReference>
<dbReference type="InterPro" id="IPR016187">
    <property type="entry name" value="CTDL_fold"/>
</dbReference>
<protein>
    <recommendedName>
        <fullName evidence="2">C-type lectin domain-containing protein</fullName>
    </recommendedName>
</protein>
<reference evidence="3" key="2">
    <citation type="submission" date="2020-12" db="EMBL/GenBank/DDBJ databases">
        <authorList>
            <person name="Kanost M."/>
        </authorList>
    </citation>
    <scope>NUCLEOTIDE SEQUENCE</scope>
</reference>
<keyword evidence="1" id="KW-0732">Signal</keyword>
<feature type="signal peptide" evidence="1">
    <location>
        <begin position="1"/>
        <end position="20"/>
    </location>
</feature>
<dbReference type="AlphaFoldDB" id="A0A921YNX5"/>
<sequence length="309" mass="35541">MSINSSLILFLLQFVLDTHGQPHNKQFRDDYTFIKETQSFYKYFSNTKTWHDALTTCAREGATLFYAEDKEEFEAVAKFWTQFGDVIFVGISSFFSKGVFTSYDNKPLTDIYNNWFPGKPDDKNGEGNCVIMSKRGQMEALSCTQRWPFICKKTSTNVVWHHDCETPYDGYVLNKDLGRCYKFFLTPMNWTEAFAVCNAEESYLAIINSKQEANYLKKLTEDAPKDKVRGDYAAGVVMLGFGNRFKQGWLSVKGATIEASGYSHWGYAQPDVDNKDLCGAMFYNGELTYSDCSPRSFFICEKEYTYTRL</sequence>
<dbReference type="InterPro" id="IPR050111">
    <property type="entry name" value="C-type_lectin/snaclec_domain"/>
</dbReference>
<comment type="caution">
    <text evidence="3">The sequence shown here is derived from an EMBL/GenBank/DDBJ whole genome shotgun (WGS) entry which is preliminary data.</text>
</comment>
<feature type="chain" id="PRO_5037703794" description="C-type lectin domain-containing protein" evidence="1">
    <location>
        <begin position="21"/>
        <end position="309"/>
    </location>
</feature>
<accession>A0A921YNX5</accession>
<dbReference type="PROSITE" id="PS50041">
    <property type="entry name" value="C_TYPE_LECTIN_2"/>
    <property type="match status" value="2"/>
</dbReference>
<dbReference type="CDD" id="cd00037">
    <property type="entry name" value="CLECT"/>
    <property type="match status" value="1"/>
</dbReference>
<dbReference type="Pfam" id="PF00059">
    <property type="entry name" value="Lectin_C"/>
    <property type="match status" value="2"/>
</dbReference>
<reference evidence="3" key="1">
    <citation type="journal article" date="2016" name="Insect Biochem. Mol. Biol.">
        <title>Multifaceted biological insights from a draft genome sequence of the tobacco hornworm moth, Manduca sexta.</title>
        <authorList>
            <person name="Kanost M.R."/>
            <person name="Arrese E.L."/>
            <person name="Cao X."/>
            <person name="Chen Y.R."/>
            <person name="Chellapilla S."/>
            <person name="Goldsmith M.R."/>
            <person name="Grosse-Wilde E."/>
            <person name="Heckel D.G."/>
            <person name="Herndon N."/>
            <person name="Jiang H."/>
            <person name="Papanicolaou A."/>
            <person name="Qu J."/>
            <person name="Soulages J.L."/>
            <person name="Vogel H."/>
            <person name="Walters J."/>
            <person name="Waterhouse R.M."/>
            <person name="Ahn S.J."/>
            <person name="Almeida F.C."/>
            <person name="An C."/>
            <person name="Aqrawi P."/>
            <person name="Bretschneider A."/>
            <person name="Bryant W.B."/>
            <person name="Bucks S."/>
            <person name="Chao H."/>
            <person name="Chevignon G."/>
            <person name="Christen J.M."/>
            <person name="Clarke D.F."/>
            <person name="Dittmer N.T."/>
            <person name="Ferguson L.C.F."/>
            <person name="Garavelou S."/>
            <person name="Gordon K.H.J."/>
            <person name="Gunaratna R.T."/>
            <person name="Han Y."/>
            <person name="Hauser F."/>
            <person name="He Y."/>
            <person name="Heidel-Fischer H."/>
            <person name="Hirsh A."/>
            <person name="Hu Y."/>
            <person name="Jiang H."/>
            <person name="Kalra D."/>
            <person name="Klinner C."/>
            <person name="Konig C."/>
            <person name="Kovar C."/>
            <person name="Kroll A.R."/>
            <person name="Kuwar S.S."/>
            <person name="Lee S.L."/>
            <person name="Lehman R."/>
            <person name="Li K."/>
            <person name="Li Z."/>
            <person name="Liang H."/>
            <person name="Lovelace S."/>
            <person name="Lu Z."/>
            <person name="Mansfield J.H."/>
            <person name="McCulloch K.J."/>
            <person name="Mathew T."/>
            <person name="Morton B."/>
            <person name="Muzny D.M."/>
            <person name="Neunemann D."/>
            <person name="Ongeri F."/>
            <person name="Pauchet Y."/>
            <person name="Pu L.L."/>
            <person name="Pyrousis I."/>
            <person name="Rao X.J."/>
            <person name="Redding A."/>
            <person name="Roesel C."/>
            <person name="Sanchez-Gracia A."/>
            <person name="Schaack S."/>
            <person name="Shukla A."/>
            <person name="Tetreau G."/>
            <person name="Wang Y."/>
            <person name="Xiong G.H."/>
            <person name="Traut W."/>
            <person name="Walsh T.K."/>
            <person name="Worley K.C."/>
            <person name="Wu D."/>
            <person name="Wu W."/>
            <person name="Wu Y.Q."/>
            <person name="Zhang X."/>
            <person name="Zou Z."/>
            <person name="Zucker H."/>
            <person name="Briscoe A.D."/>
            <person name="Burmester T."/>
            <person name="Clem R.J."/>
            <person name="Feyereisen R."/>
            <person name="Grimmelikhuijzen C.J.P."/>
            <person name="Hamodrakas S.J."/>
            <person name="Hansson B.S."/>
            <person name="Huguet E."/>
            <person name="Jermiin L.S."/>
            <person name="Lan Q."/>
            <person name="Lehman H.K."/>
            <person name="Lorenzen M."/>
            <person name="Merzendorfer H."/>
            <person name="Michalopoulos I."/>
            <person name="Morton D.B."/>
            <person name="Muthukrishnan S."/>
            <person name="Oakeshott J.G."/>
            <person name="Palmer W."/>
            <person name="Park Y."/>
            <person name="Passarelli A.L."/>
            <person name="Rozas J."/>
            <person name="Schwartz L.M."/>
            <person name="Smith W."/>
            <person name="Southgate A."/>
            <person name="Vilcinskas A."/>
            <person name="Vogt R."/>
            <person name="Wang P."/>
            <person name="Werren J."/>
            <person name="Yu X.Q."/>
            <person name="Zhou J.J."/>
            <person name="Brown S.J."/>
            <person name="Scherer S.E."/>
            <person name="Richards S."/>
            <person name="Blissard G.W."/>
        </authorList>
    </citation>
    <scope>NUCLEOTIDE SEQUENCE</scope>
</reference>
<dbReference type="SUPFAM" id="SSF56436">
    <property type="entry name" value="C-type lectin-like"/>
    <property type="match status" value="2"/>
</dbReference>
<organism evidence="3 4">
    <name type="scientific">Manduca sexta</name>
    <name type="common">Tobacco hawkmoth</name>
    <name type="synonym">Tobacco hornworm</name>
    <dbReference type="NCBI Taxonomy" id="7130"/>
    <lineage>
        <taxon>Eukaryota</taxon>
        <taxon>Metazoa</taxon>
        <taxon>Ecdysozoa</taxon>
        <taxon>Arthropoda</taxon>
        <taxon>Hexapoda</taxon>
        <taxon>Insecta</taxon>
        <taxon>Pterygota</taxon>
        <taxon>Neoptera</taxon>
        <taxon>Endopterygota</taxon>
        <taxon>Lepidoptera</taxon>
        <taxon>Glossata</taxon>
        <taxon>Ditrysia</taxon>
        <taxon>Bombycoidea</taxon>
        <taxon>Sphingidae</taxon>
        <taxon>Sphinginae</taxon>
        <taxon>Sphingini</taxon>
        <taxon>Manduca</taxon>
    </lineage>
</organism>
<evidence type="ECO:0000256" key="1">
    <source>
        <dbReference type="SAM" id="SignalP"/>
    </source>
</evidence>
<dbReference type="PANTHER" id="PTHR22803">
    <property type="entry name" value="MANNOSE, PHOSPHOLIPASE, LECTIN RECEPTOR RELATED"/>
    <property type="match status" value="1"/>
</dbReference>
<feature type="domain" description="C-type lectin" evidence="2">
    <location>
        <begin position="41"/>
        <end position="152"/>
    </location>
</feature>
<dbReference type="OrthoDB" id="538816at2759"/>
<evidence type="ECO:0000313" key="4">
    <source>
        <dbReference type="Proteomes" id="UP000791440"/>
    </source>
</evidence>